<dbReference type="SUPFAM" id="SSF53383">
    <property type="entry name" value="PLP-dependent transferases"/>
    <property type="match status" value="1"/>
</dbReference>
<reference evidence="7" key="1">
    <citation type="submission" date="2022-09" db="EMBL/GenBank/DDBJ databases">
        <title>Actin cytoskeleton and complex cell architecture in an #Asgard archaeon.</title>
        <authorList>
            <person name="Ponce Toledo R.I."/>
            <person name="Schleper C."/>
            <person name="Rodrigues Oliveira T."/>
            <person name="Wollweber F."/>
            <person name="Xu J."/>
            <person name="Rittmann S."/>
            <person name="Klingl A."/>
            <person name="Pilhofer M."/>
        </authorList>
    </citation>
    <scope>NUCLEOTIDE SEQUENCE</scope>
    <source>
        <strain evidence="7">B-35</strain>
    </source>
</reference>
<organism evidence="7 8">
    <name type="scientific">Candidatus Lokiarchaeum ossiferum</name>
    <dbReference type="NCBI Taxonomy" id="2951803"/>
    <lineage>
        <taxon>Archaea</taxon>
        <taxon>Promethearchaeati</taxon>
        <taxon>Promethearchaeota</taxon>
        <taxon>Promethearchaeia</taxon>
        <taxon>Promethearchaeales</taxon>
        <taxon>Promethearchaeaceae</taxon>
        <taxon>Candidatus Lokiarchaeum</taxon>
    </lineage>
</organism>
<evidence type="ECO:0000256" key="5">
    <source>
        <dbReference type="ARBA" id="ARBA00037974"/>
    </source>
</evidence>
<evidence type="ECO:0000313" key="7">
    <source>
        <dbReference type="EMBL" id="UYP45795.1"/>
    </source>
</evidence>
<dbReference type="InterPro" id="IPR027619">
    <property type="entry name" value="C-S_lyase_PatB-like"/>
</dbReference>
<proteinExistence type="inferred from homology"/>
<dbReference type="Gene3D" id="3.40.640.10">
    <property type="entry name" value="Type I PLP-dependent aspartate aminotransferase-like (Major domain)"/>
    <property type="match status" value="1"/>
</dbReference>
<sequence>MLFSIMEFSMDLFDKYLDRTPTKSIKWDPDYMIERFKTADLLPFNHAEMDFICPYPIVECVQNRSKHEIYGYTLVKSDYYDSVINWYQSRHNIKYNSEEILYSTGVIFSLRNAIQFYTKAGEEIAIFTPIYHPLAQAVSDQNRNLVMIPLYYEKKKYLMDFVALEKIFQTHQIKVLIICNPHNPIGRVWTHAELTQLGNLCMNYDVMIISDEIHCDLLSKGHKYTSIAAISSNDELKSIVLSSMTKTFNTSGLKIANIFIKNAELRKPFFEYYDKKFIYAPNVFGIHGMQAAYDHCAPWVDLLTQYLDQNFNFVKEYLSEHSLNIDLIQREGTPVIWLDFRKIPIAPNNVFNYLLKKARIISYDGGDFTANGEGFQRLSIGYPRHILKEGLDRIHNAIELL</sequence>
<dbReference type="NCBIfam" id="TIGR04350">
    <property type="entry name" value="C_S_lyase_PatB"/>
    <property type="match status" value="1"/>
</dbReference>
<evidence type="ECO:0000256" key="1">
    <source>
        <dbReference type="ARBA" id="ARBA00001933"/>
    </source>
</evidence>
<gene>
    <name evidence="7" type="ORF">NEF87_002080</name>
</gene>
<dbReference type="Gene3D" id="3.90.1150.10">
    <property type="entry name" value="Aspartate Aminotransferase, domain 1"/>
    <property type="match status" value="1"/>
</dbReference>
<keyword evidence="7" id="KW-0032">Aminotransferase</keyword>
<evidence type="ECO:0000313" key="8">
    <source>
        <dbReference type="Proteomes" id="UP001208689"/>
    </source>
</evidence>
<evidence type="ECO:0000256" key="2">
    <source>
        <dbReference type="ARBA" id="ARBA00012224"/>
    </source>
</evidence>
<accession>A0ABY6HQK3</accession>
<feature type="domain" description="Aminotransferase class I/classII large" evidence="6">
    <location>
        <begin position="68"/>
        <end position="394"/>
    </location>
</feature>
<evidence type="ECO:0000259" key="6">
    <source>
        <dbReference type="Pfam" id="PF00155"/>
    </source>
</evidence>
<dbReference type="EMBL" id="CP104013">
    <property type="protein sequence ID" value="UYP45795.1"/>
    <property type="molecule type" value="Genomic_DNA"/>
</dbReference>
<comment type="similarity">
    <text evidence="5">Belongs to the class-II pyridoxal-phosphate-dependent aminotransferase family. MalY/PatB cystathionine beta-lyase subfamily.</text>
</comment>
<dbReference type="PANTHER" id="PTHR43525:SF1">
    <property type="entry name" value="PROTEIN MALY"/>
    <property type="match status" value="1"/>
</dbReference>
<comment type="cofactor">
    <cofactor evidence="1">
        <name>pyridoxal 5'-phosphate</name>
        <dbReference type="ChEBI" id="CHEBI:597326"/>
    </cofactor>
</comment>
<name>A0ABY6HQK3_9ARCH</name>
<dbReference type="Proteomes" id="UP001208689">
    <property type="component" value="Chromosome"/>
</dbReference>
<dbReference type="InterPro" id="IPR015421">
    <property type="entry name" value="PyrdxlP-dep_Trfase_major"/>
</dbReference>
<dbReference type="InterPro" id="IPR015424">
    <property type="entry name" value="PyrdxlP-dep_Trfase"/>
</dbReference>
<dbReference type="CDD" id="cd00609">
    <property type="entry name" value="AAT_like"/>
    <property type="match status" value="1"/>
</dbReference>
<dbReference type="EC" id="4.4.1.13" evidence="2"/>
<dbReference type="PANTHER" id="PTHR43525">
    <property type="entry name" value="PROTEIN MALY"/>
    <property type="match status" value="1"/>
</dbReference>
<keyword evidence="4" id="KW-0456">Lyase</keyword>
<dbReference type="InterPro" id="IPR051798">
    <property type="entry name" value="Class-II_PLP-Dep_Aminotrans"/>
</dbReference>
<dbReference type="GO" id="GO:0010285">
    <property type="term" value="F:L,L-diaminopimelate aminotransferase activity"/>
    <property type="evidence" value="ECO:0007669"/>
    <property type="project" value="UniProtKB-EC"/>
</dbReference>
<keyword evidence="7" id="KW-0808">Transferase</keyword>
<evidence type="ECO:0000256" key="3">
    <source>
        <dbReference type="ARBA" id="ARBA00022898"/>
    </source>
</evidence>
<dbReference type="InterPro" id="IPR015422">
    <property type="entry name" value="PyrdxlP-dep_Trfase_small"/>
</dbReference>
<dbReference type="InterPro" id="IPR004839">
    <property type="entry name" value="Aminotransferase_I/II_large"/>
</dbReference>
<dbReference type="Pfam" id="PF00155">
    <property type="entry name" value="Aminotran_1_2"/>
    <property type="match status" value="1"/>
</dbReference>
<protein>
    <recommendedName>
        <fullName evidence="2">cysteine-S-conjugate beta-lyase</fullName>
        <ecNumber evidence="2">4.4.1.13</ecNumber>
    </recommendedName>
</protein>
<keyword evidence="8" id="KW-1185">Reference proteome</keyword>
<evidence type="ECO:0000256" key="4">
    <source>
        <dbReference type="ARBA" id="ARBA00023239"/>
    </source>
</evidence>
<keyword evidence="3" id="KW-0663">Pyridoxal phosphate</keyword>